<feature type="domain" description="Peptidase S1" evidence="8">
    <location>
        <begin position="29"/>
        <end position="243"/>
    </location>
</feature>
<dbReference type="SUPFAM" id="SSF50494">
    <property type="entry name" value="Trypsin-like serine proteases"/>
    <property type="match status" value="1"/>
</dbReference>
<keyword evidence="4 7" id="KW-0720">Serine protease</keyword>
<dbReference type="PROSITE" id="PS50240">
    <property type="entry name" value="TRYPSIN_DOM"/>
    <property type="match status" value="1"/>
</dbReference>
<evidence type="ECO:0000256" key="3">
    <source>
        <dbReference type="ARBA" id="ARBA00022801"/>
    </source>
</evidence>
<dbReference type="PANTHER" id="PTHR24253:SF159">
    <property type="entry name" value="SERINE PROTEASE 42"/>
    <property type="match status" value="1"/>
</dbReference>
<dbReference type="Ensembl" id="ENSPSMT00000007341.1">
    <property type="protein sequence ID" value="ENSPSMP00000006202.1"/>
    <property type="gene ID" value="ENSPSMG00000004689.1"/>
</dbReference>
<keyword evidence="1 7" id="KW-0645">Protease</keyword>
<dbReference type="PRINTS" id="PR00722">
    <property type="entry name" value="CHYMOTRYPSIN"/>
</dbReference>
<keyword evidence="5" id="KW-1015">Disulfide bond</keyword>
<evidence type="ECO:0000256" key="6">
    <source>
        <dbReference type="ARBA" id="ARBA00023180"/>
    </source>
</evidence>
<dbReference type="GO" id="GO:0006508">
    <property type="term" value="P:proteolysis"/>
    <property type="evidence" value="ECO:0007669"/>
    <property type="project" value="UniProtKB-KW"/>
</dbReference>
<dbReference type="GO" id="GO:0004252">
    <property type="term" value="F:serine-type endopeptidase activity"/>
    <property type="evidence" value="ECO:0007669"/>
    <property type="project" value="InterPro"/>
</dbReference>
<keyword evidence="2" id="KW-0732">Signal</keyword>
<dbReference type="Proteomes" id="UP000694414">
    <property type="component" value="Unplaced"/>
</dbReference>
<dbReference type="InterPro" id="IPR001314">
    <property type="entry name" value="Peptidase_S1A"/>
</dbReference>
<protein>
    <recommendedName>
        <fullName evidence="8">Peptidase S1 domain-containing protein</fullName>
    </recommendedName>
</protein>
<dbReference type="FunFam" id="2.40.10.10:FF:000006">
    <property type="entry name" value="Serine proteinase stubble"/>
    <property type="match status" value="1"/>
</dbReference>
<dbReference type="PROSITE" id="PS00134">
    <property type="entry name" value="TRYPSIN_HIS"/>
    <property type="match status" value="1"/>
</dbReference>
<organism evidence="9 10">
    <name type="scientific">Prolemur simus</name>
    <name type="common">Greater bamboo lemur</name>
    <name type="synonym">Hapalemur simus</name>
    <dbReference type="NCBI Taxonomy" id="1328070"/>
    <lineage>
        <taxon>Eukaryota</taxon>
        <taxon>Metazoa</taxon>
        <taxon>Chordata</taxon>
        <taxon>Craniata</taxon>
        <taxon>Vertebrata</taxon>
        <taxon>Euteleostomi</taxon>
        <taxon>Mammalia</taxon>
        <taxon>Eutheria</taxon>
        <taxon>Euarchontoglires</taxon>
        <taxon>Primates</taxon>
        <taxon>Strepsirrhini</taxon>
        <taxon>Lemuriformes</taxon>
        <taxon>Lemuridae</taxon>
        <taxon>Prolemur</taxon>
    </lineage>
</organism>
<dbReference type="InterPro" id="IPR001254">
    <property type="entry name" value="Trypsin_dom"/>
</dbReference>
<dbReference type="Gene3D" id="2.40.10.10">
    <property type="entry name" value="Trypsin-like serine proteases"/>
    <property type="match status" value="3"/>
</dbReference>
<proteinExistence type="predicted"/>
<sequence>TRGYEERSLFLSHASTCPAPRLLSQAMRIVGGSPAPERKWPWQVSLQTSDKHICGGSLITNRWVMTAAHCIHGHLEYTVKMGDTNVKHHSTSAVVVPVEDIVIHQYYNSFTLQNDIALALLAFPVKYSTHIQPVCLPEKTFMVKTDTECWVTGWGKLNQKGETMKQDYRRVGQLVKEGMVCGYNAQGKDACQGDSGGPLVCELNDAWIQVGIVSWGIGCSSKGIPAVYTEVSFYKDWVNSRLSQASCPDSEGFLVLFLCLVLPLDILVTP</sequence>
<dbReference type="PROSITE" id="PS00135">
    <property type="entry name" value="TRYPSIN_SER"/>
    <property type="match status" value="1"/>
</dbReference>
<dbReference type="InterPro" id="IPR009003">
    <property type="entry name" value="Peptidase_S1_PA"/>
</dbReference>
<dbReference type="CDD" id="cd00190">
    <property type="entry name" value="Tryp_SPc"/>
    <property type="match status" value="1"/>
</dbReference>
<dbReference type="GeneTree" id="ENSGT00940000162829"/>
<evidence type="ECO:0000259" key="8">
    <source>
        <dbReference type="PROSITE" id="PS50240"/>
    </source>
</evidence>
<dbReference type="InterPro" id="IPR018114">
    <property type="entry name" value="TRYPSIN_HIS"/>
</dbReference>
<keyword evidence="10" id="KW-1185">Reference proteome</keyword>
<keyword evidence="3 7" id="KW-0378">Hydrolase</keyword>
<dbReference type="InterPro" id="IPR043504">
    <property type="entry name" value="Peptidase_S1_PA_chymotrypsin"/>
</dbReference>
<dbReference type="SMART" id="SM00020">
    <property type="entry name" value="Tryp_SPc"/>
    <property type="match status" value="1"/>
</dbReference>
<evidence type="ECO:0000256" key="4">
    <source>
        <dbReference type="ARBA" id="ARBA00022825"/>
    </source>
</evidence>
<evidence type="ECO:0000256" key="7">
    <source>
        <dbReference type="RuleBase" id="RU363034"/>
    </source>
</evidence>
<evidence type="ECO:0000256" key="5">
    <source>
        <dbReference type="ARBA" id="ARBA00023157"/>
    </source>
</evidence>
<name>A0A8C8YSK6_PROSS</name>
<evidence type="ECO:0000256" key="2">
    <source>
        <dbReference type="ARBA" id="ARBA00022729"/>
    </source>
</evidence>
<reference evidence="9" key="1">
    <citation type="submission" date="2025-08" db="UniProtKB">
        <authorList>
            <consortium name="Ensembl"/>
        </authorList>
    </citation>
    <scope>IDENTIFICATION</scope>
</reference>
<dbReference type="PANTHER" id="PTHR24253">
    <property type="entry name" value="TRANSMEMBRANE PROTEASE SERINE"/>
    <property type="match status" value="1"/>
</dbReference>
<evidence type="ECO:0000313" key="10">
    <source>
        <dbReference type="Proteomes" id="UP000694414"/>
    </source>
</evidence>
<evidence type="ECO:0000313" key="9">
    <source>
        <dbReference type="Ensembl" id="ENSPSMP00000006202.1"/>
    </source>
</evidence>
<dbReference type="Pfam" id="PF00089">
    <property type="entry name" value="Trypsin"/>
    <property type="match status" value="1"/>
</dbReference>
<dbReference type="AlphaFoldDB" id="A0A8C8YSK6"/>
<accession>A0A8C8YSK6</accession>
<evidence type="ECO:0000256" key="1">
    <source>
        <dbReference type="ARBA" id="ARBA00022670"/>
    </source>
</evidence>
<dbReference type="InterPro" id="IPR033116">
    <property type="entry name" value="TRYPSIN_SER"/>
</dbReference>
<keyword evidence="6" id="KW-0325">Glycoprotein</keyword>
<reference evidence="9" key="2">
    <citation type="submission" date="2025-09" db="UniProtKB">
        <authorList>
            <consortium name="Ensembl"/>
        </authorList>
    </citation>
    <scope>IDENTIFICATION</scope>
</reference>